<feature type="domain" description="HemY N-terminal" evidence="11">
    <location>
        <begin position="26"/>
        <end position="132"/>
    </location>
</feature>
<comment type="subcellular location">
    <subcellularLocation>
        <location evidence="2">Cell inner membrane</location>
        <topology evidence="2">Multi-pass membrane protein</topology>
    </subcellularLocation>
</comment>
<proteinExistence type="predicted"/>
<organism evidence="12 13">
    <name type="scientific">Vibrio algarum</name>
    <dbReference type="NCBI Taxonomy" id="3020714"/>
    <lineage>
        <taxon>Bacteria</taxon>
        <taxon>Pseudomonadati</taxon>
        <taxon>Pseudomonadota</taxon>
        <taxon>Gammaproteobacteria</taxon>
        <taxon>Vibrionales</taxon>
        <taxon>Vibrionaceae</taxon>
        <taxon>Vibrio</taxon>
    </lineage>
</organism>
<dbReference type="RefSeq" id="WP_272132589.1">
    <property type="nucleotide sequence ID" value="NZ_JAQLOI010000001.1"/>
</dbReference>
<keyword evidence="5" id="KW-0997">Cell inner membrane</keyword>
<dbReference type="Proteomes" id="UP001210678">
    <property type="component" value="Unassembled WGS sequence"/>
</dbReference>
<dbReference type="Pfam" id="PF07219">
    <property type="entry name" value="HemY_N"/>
    <property type="match status" value="1"/>
</dbReference>
<dbReference type="SUPFAM" id="SSF48452">
    <property type="entry name" value="TPR-like"/>
    <property type="match status" value="1"/>
</dbReference>
<keyword evidence="13" id="KW-1185">Reference proteome</keyword>
<dbReference type="InterPro" id="IPR011990">
    <property type="entry name" value="TPR-like_helical_dom_sf"/>
</dbReference>
<evidence type="ECO:0000313" key="13">
    <source>
        <dbReference type="Proteomes" id="UP001210678"/>
    </source>
</evidence>
<evidence type="ECO:0000256" key="7">
    <source>
        <dbReference type="ARBA" id="ARBA00022989"/>
    </source>
</evidence>
<keyword evidence="8 10" id="KW-0472">Membrane</keyword>
<protein>
    <submittedName>
        <fullName evidence="12">Heme biosynthesis HemY N-terminal domain-containing protein</fullName>
    </submittedName>
</protein>
<evidence type="ECO:0000256" key="9">
    <source>
        <dbReference type="ARBA" id="ARBA00023244"/>
    </source>
</evidence>
<keyword evidence="9" id="KW-0627">Porphyrin biosynthesis</keyword>
<name>A0ABT4YMJ5_9VIBR</name>
<evidence type="ECO:0000256" key="3">
    <source>
        <dbReference type="ARBA" id="ARBA00004744"/>
    </source>
</evidence>
<evidence type="ECO:0000256" key="6">
    <source>
        <dbReference type="ARBA" id="ARBA00022692"/>
    </source>
</evidence>
<evidence type="ECO:0000259" key="11">
    <source>
        <dbReference type="Pfam" id="PF07219"/>
    </source>
</evidence>
<evidence type="ECO:0000256" key="2">
    <source>
        <dbReference type="ARBA" id="ARBA00004429"/>
    </source>
</evidence>
<dbReference type="InterPro" id="IPR005254">
    <property type="entry name" value="Heme_biosyn_assoc_TPR_pro"/>
</dbReference>
<dbReference type="NCBIfam" id="TIGR00540">
    <property type="entry name" value="TPR_hemY_coli"/>
    <property type="match status" value="1"/>
</dbReference>
<dbReference type="InterPro" id="IPR010817">
    <property type="entry name" value="HemY_N"/>
</dbReference>
<evidence type="ECO:0000256" key="4">
    <source>
        <dbReference type="ARBA" id="ARBA00022475"/>
    </source>
</evidence>
<keyword evidence="6 10" id="KW-0812">Transmembrane</keyword>
<dbReference type="EMBL" id="JAQLOI010000001">
    <property type="protein sequence ID" value="MDB1122665.1"/>
    <property type="molecule type" value="Genomic_DNA"/>
</dbReference>
<accession>A0ABT4YMJ5</accession>
<evidence type="ECO:0000256" key="8">
    <source>
        <dbReference type="ARBA" id="ARBA00023136"/>
    </source>
</evidence>
<comment type="caution">
    <text evidence="12">The sequence shown here is derived from an EMBL/GenBank/DDBJ whole genome shotgun (WGS) entry which is preliminary data.</text>
</comment>
<evidence type="ECO:0000256" key="10">
    <source>
        <dbReference type="SAM" id="Phobius"/>
    </source>
</evidence>
<evidence type="ECO:0000256" key="1">
    <source>
        <dbReference type="ARBA" id="ARBA00002962"/>
    </source>
</evidence>
<sequence length="393" mass="43905">MIRAIFLFAVLGIGLFAGTQFAGQQGYVLISIANTTIEMSVTTLVIFVVGILAILFGLEYLIKKSLNMTSTTWNWFSVRKLKRARRNTNEGIVKLLEGDWQAAEKKVTRWANHHDMPLLCYLIASEAAQEMGDDNKRDKYLQLAQQQDNSTLAVELTKARQQVRERDFEQSFVTLSALQNDYFSNPMVLSLLKITYINLKRWQLLLELLPRLAKAKLISSEEQAKLSKQAQCGLIAEVAKSKGSEGAIALWNSFSRKTRHDGDIVACLATQLIERQADSEAYSLVVESLKKQQNDALLQLIPTMNLADNYPAIVMLQGLIKKNPEDAVAHSVLANVYMGNEKWVDAQTHLEKALSIRADVSDYSALATVLEKQDLTHAANDVSRQALSLISTS</sequence>
<keyword evidence="7 10" id="KW-1133">Transmembrane helix</keyword>
<keyword evidence="4" id="KW-1003">Cell membrane</keyword>
<reference evidence="12 13" key="1">
    <citation type="submission" date="2023-01" db="EMBL/GenBank/DDBJ databases">
        <title>Vibrio sp. KJ40-1 sp.nov, isolated from marine algae.</title>
        <authorList>
            <person name="Butt M."/>
            <person name="Kim J.M.J."/>
            <person name="Jeon C.O.C."/>
        </authorList>
    </citation>
    <scope>NUCLEOTIDE SEQUENCE [LARGE SCALE GENOMIC DNA]</scope>
    <source>
        <strain evidence="12 13">KJ40-1</strain>
    </source>
</reference>
<dbReference type="Gene3D" id="1.25.40.10">
    <property type="entry name" value="Tetratricopeptide repeat domain"/>
    <property type="match status" value="1"/>
</dbReference>
<gene>
    <name evidence="12" type="ORF">PGX00_02615</name>
</gene>
<evidence type="ECO:0000313" key="12">
    <source>
        <dbReference type="EMBL" id="MDB1122665.1"/>
    </source>
</evidence>
<comment type="pathway">
    <text evidence="3">Porphyrin-containing compound metabolism; protoheme biosynthesis.</text>
</comment>
<feature type="transmembrane region" description="Helical" evidence="10">
    <location>
        <begin position="39"/>
        <end position="62"/>
    </location>
</feature>
<evidence type="ECO:0000256" key="5">
    <source>
        <dbReference type="ARBA" id="ARBA00022519"/>
    </source>
</evidence>
<comment type="function">
    <text evidence="1">Involved in a late step of protoheme IX synthesis.</text>
</comment>